<dbReference type="KEGG" id="sgv:B1H19_13590"/>
<evidence type="ECO:0000313" key="2">
    <source>
        <dbReference type="EMBL" id="ARF55098.1"/>
    </source>
</evidence>
<name>A0A1V0TQN5_9ACTN</name>
<proteinExistence type="predicted"/>
<dbReference type="SMART" id="SM00507">
    <property type="entry name" value="HNHc"/>
    <property type="match status" value="1"/>
</dbReference>
<gene>
    <name evidence="2" type="ORF">B1H19_13590</name>
</gene>
<protein>
    <recommendedName>
        <fullName evidence="1">HNH nuclease domain-containing protein</fullName>
    </recommendedName>
</protein>
<dbReference type="STRING" id="553510.B1H19_13590"/>
<evidence type="ECO:0000259" key="1">
    <source>
        <dbReference type="SMART" id="SM00507"/>
    </source>
</evidence>
<dbReference type="Gene3D" id="1.10.30.50">
    <property type="match status" value="1"/>
</dbReference>
<feature type="domain" description="HNH nuclease" evidence="1">
    <location>
        <begin position="24"/>
        <end position="72"/>
    </location>
</feature>
<dbReference type="PANTHER" id="PTHR33877">
    <property type="entry name" value="SLL1193 PROTEIN"/>
    <property type="match status" value="1"/>
</dbReference>
<dbReference type="EMBL" id="CP020569">
    <property type="protein sequence ID" value="ARF55098.1"/>
    <property type="molecule type" value="Genomic_DNA"/>
</dbReference>
<keyword evidence="3" id="KW-1185">Reference proteome</keyword>
<accession>A0A1V0TQN5</accession>
<dbReference type="InterPro" id="IPR052892">
    <property type="entry name" value="NA-targeting_endonuclease"/>
</dbReference>
<dbReference type="Proteomes" id="UP000192726">
    <property type="component" value="Chromosome"/>
</dbReference>
<sequence length="95" mass="10216">MTRRRRPSSRPALQVARRSRPAPYSRAEILARWSGCAYCDGAAEELDHVVPLARGGRDVAANVVAACRDCNASKYTHTLACWAATGGIPPCVCDS</sequence>
<dbReference type="OrthoDB" id="4113298at2"/>
<reference evidence="2 3" key="1">
    <citation type="submission" date="2017-04" db="EMBL/GenBank/DDBJ databases">
        <title>Complete Genome Sequence of Streptomyces gilvosporeus F607, a Capable Producer of Natamycin.</title>
        <authorList>
            <person name="Zong G."/>
            <person name="Zhong C."/>
            <person name="Fu J."/>
            <person name="Qin R."/>
            <person name="Cao G."/>
        </authorList>
    </citation>
    <scope>NUCLEOTIDE SEQUENCE [LARGE SCALE GENOMIC DNA]</scope>
    <source>
        <strain evidence="2 3">F607</strain>
    </source>
</reference>
<dbReference type="PANTHER" id="PTHR33877:SF2">
    <property type="entry name" value="OS07G0170200 PROTEIN"/>
    <property type="match status" value="1"/>
</dbReference>
<dbReference type="RefSeq" id="WP_083105010.1">
    <property type="nucleotide sequence ID" value="NZ_CP020569.1"/>
</dbReference>
<dbReference type="InterPro" id="IPR003615">
    <property type="entry name" value="HNH_nuc"/>
</dbReference>
<dbReference type="InterPro" id="IPR029471">
    <property type="entry name" value="HNH_5"/>
</dbReference>
<evidence type="ECO:0000313" key="3">
    <source>
        <dbReference type="Proteomes" id="UP000192726"/>
    </source>
</evidence>
<dbReference type="AlphaFoldDB" id="A0A1V0TQN5"/>
<organism evidence="2 3">
    <name type="scientific">Streptomyces gilvosporeus</name>
    <dbReference type="NCBI Taxonomy" id="553510"/>
    <lineage>
        <taxon>Bacteria</taxon>
        <taxon>Bacillati</taxon>
        <taxon>Actinomycetota</taxon>
        <taxon>Actinomycetes</taxon>
        <taxon>Kitasatosporales</taxon>
        <taxon>Streptomycetaceae</taxon>
        <taxon>Streptomyces</taxon>
    </lineage>
</organism>
<dbReference type="CDD" id="cd00085">
    <property type="entry name" value="HNHc"/>
    <property type="match status" value="1"/>
</dbReference>
<dbReference type="Pfam" id="PF14279">
    <property type="entry name" value="HNH_5"/>
    <property type="match status" value="1"/>
</dbReference>